<reference evidence="2" key="1">
    <citation type="submission" date="2014-11" db="EMBL/GenBank/DDBJ databases">
        <authorList>
            <person name="Amaro Gonzalez C."/>
        </authorList>
    </citation>
    <scope>NUCLEOTIDE SEQUENCE</scope>
</reference>
<name>A0A0E9XX22_ANGAN</name>
<feature type="compositionally biased region" description="Basic and acidic residues" evidence="1">
    <location>
        <begin position="1"/>
        <end position="10"/>
    </location>
</feature>
<dbReference type="AlphaFoldDB" id="A0A0E9XX22"/>
<organism evidence="2">
    <name type="scientific">Anguilla anguilla</name>
    <name type="common">European freshwater eel</name>
    <name type="synonym">Muraena anguilla</name>
    <dbReference type="NCBI Taxonomy" id="7936"/>
    <lineage>
        <taxon>Eukaryota</taxon>
        <taxon>Metazoa</taxon>
        <taxon>Chordata</taxon>
        <taxon>Craniata</taxon>
        <taxon>Vertebrata</taxon>
        <taxon>Euteleostomi</taxon>
        <taxon>Actinopterygii</taxon>
        <taxon>Neopterygii</taxon>
        <taxon>Teleostei</taxon>
        <taxon>Anguilliformes</taxon>
        <taxon>Anguillidae</taxon>
        <taxon>Anguilla</taxon>
    </lineage>
</organism>
<dbReference type="EMBL" id="GBXM01001601">
    <property type="protein sequence ID" value="JAI06977.1"/>
    <property type="molecule type" value="Transcribed_RNA"/>
</dbReference>
<reference evidence="2" key="2">
    <citation type="journal article" date="2015" name="Fish Shellfish Immunol.">
        <title>Early steps in the European eel (Anguilla anguilla)-Vibrio vulnificus interaction in the gills: Role of the RtxA13 toxin.</title>
        <authorList>
            <person name="Callol A."/>
            <person name="Pajuelo D."/>
            <person name="Ebbesson L."/>
            <person name="Teles M."/>
            <person name="MacKenzie S."/>
            <person name="Amaro C."/>
        </authorList>
    </citation>
    <scope>NUCLEOTIDE SEQUENCE</scope>
</reference>
<feature type="region of interest" description="Disordered" evidence="1">
    <location>
        <begin position="1"/>
        <end position="35"/>
    </location>
</feature>
<sequence>MFLGRTEGHRRSGMNVQGAGFTERGSHKRGRREGEIWQPHNNYAPLCPAHINDFELLFKSLLTRLHSHLQCTYNGGLV</sequence>
<proteinExistence type="predicted"/>
<evidence type="ECO:0000313" key="2">
    <source>
        <dbReference type="EMBL" id="JAI06977.1"/>
    </source>
</evidence>
<protein>
    <submittedName>
        <fullName evidence="2">Uncharacterized protein</fullName>
    </submittedName>
</protein>
<accession>A0A0E9XX22</accession>
<evidence type="ECO:0000256" key="1">
    <source>
        <dbReference type="SAM" id="MobiDB-lite"/>
    </source>
</evidence>